<keyword evidence="3" id="KW-1185">Reference proteome</keyword>
<organism evidence="2 3">
    <name type="scientific">Sordaria brevicollis</name>
    <dbReference type="NCBI Taxonomy" id="83679"/>
    <lineage>
        <taxon>Eukaryota</taxon>
        <taxon>Fungi</taxon>
        <taxon>Dikarya</taxon>
        <taxon>Ascomycota</taxon>
        <taxon>Pezizomycotina</taxon>
        <taxon>Sordariomycetes</taxon>
        <taxon>Sordariomycetidae</taxon>
        <taxon>Sordariales</taxon>
        <taxon>Sordariaceae</taxon>
        <taxon>Sordaria</taxon>
    </lineage>
</organism>
<comment type="similarity">
    <text evidence="1">Belongs to the UPF0235 family.</text>
</comment>
<comment type="caution">
    <text evidence="2">The sequence shown here is derived from an EMBL/GenBank/DDBJ whole genome shotgun (WGS) entry which is preliminary data.</text>
</comment>
<dbReference type="GO" id="GO:0005737">
    <property type="term" value="C:cytoplasm"/>
    <property type="evidence" value="ECO:0007669"/>
    <property type="project" value="TreeGrafter"/>
</dbReference>
<dbReference type="HAMAP" id="MF_00634">
    <property type="entry name" value="UPF0235"/>
    <property type="match status" value="1"/>
</dbReference>
<accession>A0AAE0NVK0</accession>
<dbReference type="NCBIfam" id="TIGR00251">
    <property type="entry name" value="DUF167 family protein"/>
    <property type="match status" value="1"/>
</dbReference>
<dbReference type="Pfam" id="PF02594">
    <property type="entry name" value="DUF167"/>
    <property type="match status" value="1"/>
</dbReference>
<name>A0AAE0NVK0_SORBR</name>
<dbReference type="PANTHER" id="PTHR13420:SF7">
    <property type="entry name" value="UPF0235 PROTEIN C15ORF40"/>
    <property type="match status" value="1"/>
</dbReference>
<dbReference type="EMBL" id="JAUTDP010000015">
    <property type="protein sequence ID" value="KAK3388543.1"/>
    <property type="molecule type" value="Genomic_DNA"/>
</dbReference>
<evidence type="ECO:0000313" key="3">
    <source>
        <dbReference type="Proteomes" id="UP001281003"/>
    </source>
</evidence>
<dbReference type="InterPro" id="IPR003746">
    <property type="entry name" value="DUF167"/>
</dbReference>
<gene>
    <name evidence="2" type="ORF">B0T20DRAFT_97938</name>
</gene>
<evidence type="ECO:0000313" key="2">
    <source>
        <dbReference type="EMBL" id="KAK3388543.1"/>
    </source>
</evidence>
<sequence length="134" mass="13825">MSTQRALWFVASKASKKSSSPQAGGGTIFIHCHVKPGASKQREGVTSLTEEAVEICVAAQAKEGEANKAVVKVLSEALNIPKSNLEITQGLKSRAKTVAVSAPGSWVGGGGGNGGGEEECLERVKAYLNKATEA</sequence>
<dbReference type="InterPro" id="IPR036591">
    <property type="entry name" value="YggU-like_sf"/>
</dbReference>
<reference evidence="2" key="2">
    <citation type="submission" date="2023-07" db="EMBL/GenBank/DDBJ databases">
        <authorList>
            <consortium name="Lawrence Berkeley National Laboratory"/>
            <person name="Haridas S."/>
            <person name="Hensen N."/>
            <person name="Bonometti L."/>
            <person name="Westerberg I."/>
            <person name="Brannstrom I.O."/>
            <person name="Guillou S."/>
            <person name="Cros-Aarteil S."/>
            <person name="Calhoun S."/>
            <person name="Kuo A."/>
            <person name="Mondo S."/>
            <person name="Pangilinan J."/>
            <person name="Riley R."/>
            <person name="LaButti K."/>
            <person name="Andreopoulos B."/>
            <person name="Lipzen A."/>
            <person name="Chen C."/>
            <person name="Yanf M."/>
            <person name="Daum C."/>
            <person name="Ng V."/>
            <person name="Clum A."/>
            <person name="Steindorff A."/>
            <person name="Ohm R."/>
            <person name="Martin F."/>
            <person name="Silar P."/>
            <person name="Natvig D."/>
            <person name="Lalanne C."/>
            <person name="Gautier V."/>
            <person name="Ament-velasquez S.L."/>
            <person name="Kruys A."/>
            <person name="Hutchinson M.I."/>
            <person name="Powell A.J."/>
            <person name="Barry K."/>
            <person name="Miller A.N."/>
            <person name="Grigoriev I.V."/>
            <person name="Debuchy R."/>
            <person name="Gladieux P."/>
            <person name="Thoren M.H."/>
            <person name="Johannesson H."/>
        </authorList>
    </citation>
    <scope>NUCLEOTIDE SEQUENCE</scope>
    <source>
        <strain evidence="2">FGSC 1904</strain>
    </source>
</reference>
<dbReference type="Gene3D" id="3.30.1200.10">
    <property type="entry name" value="YggU-like"/>
    <property type="match status" value="1"/>
</dbReference>
<evidence type="ECO:0000256" key="1">
    <source>
        <dbReference type="ARBA" id="ARBA00010364"/>
    </source>
</evidence>
<dbReference type="PANTHER" id="PTHR13420">
    <property type="entry name" value="UPF0235 PROTEIN C15ORF40"/>
    <property type="match status" value="1"/>
</dbReference>
<protein>
    <submittedName>
        <fullName evidence="2">Uncharacterized protein</fullName>
    </submittedName>
</protein>
<dbReference type="SMART" id="SM01152">
    <property type="entry name" value="DUF167"/>
    <property type="match status" value="1"/>
</dbReference>
<reference evidence="2" key="1">
    <citation type="journal article" date="2023" name="Mol. Phylogenet. Evol.">
        <title>Genome-scale phylogeny and comparative genomics of the fungal order Sordariales.</title>
        <authorList>
            <person name="Hensen N."/>
            <person name="Bonometti L."/>
            <person name="Westerberg I."/>
            <person name="Brannstrom I.O."/>
            <person name="Guillou S."/>
            <person name="Cros-Aarteil S."/>
            <person name="Calhoun S."/>
            <person name="Haridas S."/>
            <person name="Kuo A."/>
            <person name="Mondo S."/>
            <person name="Pangilinan J."/>
            <person name="Riley R."/>
            <person name="LaButti K."/>
            <person name="Andreopoulos B."/>
            <person name="Lipzen A."/>
            <person name="Chen C."/>
            <person name="Yan M."/>
            <person name="Daum C."/>
            <person name="Ng V."/>
            <person name="Clum A."/>
            <person name="Steindorff A."/>
            <person name="Ohm R.A."/>
            <person name="Martin F."/>
            <person name="Silar P."/>
            <person name="Natvig D.O."/>
            <person name="Lalanne C."/>
            <person name="Gautier V."/>
            <person name="Ament-Velasquez S.L."/>
            <person name="Kruys A."/>
            <person name="Hutchinson M.I."/>
            <person name="Powell A.J."/>
            <person name="Barry K."/>
            <person name="Miller A.N."/>
            <person name="Grigoriev I.V."/>
            <person name="Debuchy R."/>
            <person name="Gladieux P."/>
            <person name="Hiltunen Thoren M."/>
            <person name="Johannesson H."/>
        </authorList>
    </citation>
    <scope>NUCLEOTIDE SEQUENCE</scope>
    <source>
        <strain evidence="2">FGSC 1904</strain>
    </source>
</reference>
<proteinExistence type="inferred from homology"/>
<dbReference type="AlphaFoldDB" id="A0AAE0NVK0"/>
<dbReference type="SUPFAM" id="SSF69786">
    <property type="entry name" value="YggU-like"/>
    <property type="match status" value="1"/>
</dbReference>
<dbReference type="Proteomes" id="UP001281003">
    <property type="component" value="Unassembled WGS sequence"/>
</dbReference>